<dbReference type="Pfam" id="PF06507">
    <property type="entry name" value="ARF_AD"/>
    <property type="match status" value="1"/>
</dbReference>
<sequence length="816" mass="91243">MGKKRSVAGEAKTSRSHEVGVLETTKYLNNGLPPRNHQEKKDDLYTELWHACAGPLVYVPRAGDKVFYVLPSGSHGTETRLYSILFHTRIIALNCFVIECEFIRNKTGLFLPDSQNVYMMHYKKVAACMNEEGKMEMPIYDLPYKILCKVVHVELKAEAGTDEVFALINLLPVAEEDELSSNKDGKSLPLHRKTCARSFTKKLTPSDTKTHGGFSVPKRHADQCLPPLVSILVIYLATALCTDKSQQPPVQELLAKDLHGFEWCFKHIYRGQPKRHLITSGWSTFVSSKRLVAGDSFIFLRSSLPPSLSGVVCIKGFDIYCMKGESGELRVGVHRAMKLENNLSANVLSSHSMQLGILSSASHAITTGSMFTIYFHPWTSTAEFIIPYDQYMKSAEIDYSAGTRFRMLFEGEECAEQSHCTFRIERFEGTVVGTEDVDHIRWPNSEWRILKVEWDAVSEPFVHQERVSPWNIEPIEPIRKKHASLLHLQKMECIADKSLPRFLISVKEGLLHGSDEHANESLLEVLQGQEDRDTGANQFGAFKPPPVPHLTSPPNPDWNRSPIGRDNQLQFWMRGPIYPCPSNTVSFRGGNIARLGIPNSRHSTFNSYGVHDNAVGSRSLSVPNVSHNSGSQKLRGSELKHANEVPLAAPHRYMLFGVNLVSNSPELPSSQVATSVVNESHNYVPVTSQSSVSEPSKSTSGVNSEKQCKNCCSAAIRSCTKVLKYGTVPGRSVDLTQFDGYNELICELDLMFDFQGSLIDETSGWYVVYSDNEGDMMQIKDCPWQEFQLTVRRIFISPKEDIGKLNPPSPNPSPSG</sequence>
<proteinExistence type="inferred from homology"/>
<comment type="subcellular location">
    <subcellularLocation>
        <location evidence="1 9">Nucleus</location>
    </subcellularLocation>
</comment>
<dbReference type="GO" id="GO:0005634">
    <property type="term" value="C:nucleus"/>
    <property type="evidence" value="ECO:0007669"/>
    <property type="project" value="UniProtKB-SubCell"/>
</dbReference>
<feature type="domain" description="PB1" evidence="12">
    <location>
        <begin position="717"/>
        <end position="801"/>
    </location>
</feature>
<evidence type="ECO:0000259" key="12">
    <source>
        <dbReference type="PROSITE" id="PS51745"/>
    </source>
</evidence>
<evidence type="ECO:0000313" key="14">
    <source>
        <dbReference type="Proteomes" id="UP000886885"/>
    </source>
</evidence>
<dbReference type="OrthoDB" id="1668982at2759"/>
<evidence type="ECO:0000256" key="7">
    <source>
        <dbReference type="ARBA" id="ARBA00023242"/>
    </source>
</evidence>
<reference evidence="13" key="1">
    <citation type="journal article" date="2020" name="bioRxiv">
        <title>Hybrid origin of Populus tomentosa Carr. identified through genome sequencing and phylogenomic analysis.</title>
        <authorList>
            <person name="An X."/>
            <person name="Gao K."/>
            <person name="Chen Z."/>
            <person name="Li J."/>
            <person name="Yang X."/>
            <person name="Yang X."/>
            <person name="Zhou J."/>
            <person name="Guo T."/>
            <person name="Zhao T."/>
            <person name="Huang S."/>
            <person name="Miao D."/>
            <person name="Khan W.U."/>
            <person name="Rao P."/>
            <person name="Ye M."/>
            <person name="Lei B."/>
            <person name="Liao W."/>
            <person name="Wang J."/>
            <person name="Ji L."/>
            <person name="Li Y."/>
            <person name="Guo B."/>
            <person name="Mustafa N.S."/>
            <person name="Li S."/>
            <person name="Yun Q."/>
            <person name="Keller S.R."/>
            <person name="Mao J."/>
            <person name="Zhang R."/>
            <person name="Strauss S.H."/>
        </authorList>
    </citation>
    <scope>NUCLEOTIDE SEQUENCE</scope>
    <source>
        <strain evidence="13">GM15</strain>
        <tissue evidence="13">Leaf</tissue>
    </source>
</reference>
<dbReference type="PANTHER" id="PTHR31384:SF25">
    <property type="entry name" value="AUXIN RESPONSE FACTOR"/>
    <property type="match status" value="1"/>
</dbReference>
<dbReference type="Proteomes" id="UP000886885">
    <property type="component" value="Chromosome 14A"/>
</dbReference>
<evidence type="ECO:0000256" key="9">
    <source>
        <dbReference type="RuleBase" id="RU004561"/>
    </source>
</evidence>
<feature type="region of interest" description="Disordered" evidence="10">
    <location>
        <begin position="541"/>
        <end position="560"/>
    </location>
</feature>
<feature type="domain" description="TF-B3" evidence="11">
    <location>
        <begin position="199"/>
        <end position="318"/>
    </location>
</feature>
<evidence type="ECO:0000256" key="2">
    <source>
        <dbReference type="ARBA" id="ARBA00007853"/>
    </source>
</evidence>
<keyword evidence="6 9" id="KW-0804">Transcription</keyword>
<protein>
    <recommendedName>
        <fullName evidence="9">Auxin response factor</fullName>
    </recommendedName>
</protein>
<organism evidence="13 14">
    <name type="scientific">Populus tomentosa</name>
    <name type="common">Chinese white poplar</name>
    <dbReference type="NCBI Taxonomy" id="118781"/>
    <lineage>
        <taxon>Eukaryota</taxon>
        <taxon>Viridiplantae</taxon>
        <taxon>Streptophyta</taxon>
        <taxon>Embryophyta</taxon>
        <taxon>Tracheophyta</taxon>
        <taxon>Spermatophyta</taxon>
        <taxon>Magnoliopsida</taxon>
        <taxon>eudicotyledons</taxon>
        <taxon>Gunneridae</taxon>
        <taxon>Pentapetalae</taxon>
        <taxon>rosids</taxon>
        <taxon>fabids</taxon>
        <taxon>Malpighiales</taxon>
        <taxon>Salicaceae</taxon>
        <taxon>Saliceae</taxon>
        <taxon>Populus</taxon>
    </lineage>
</organism>
<dbReference type="InterPro" id="IPR033389">
    <property type="entry name" value="AUX/IAA_dom"/>
</dbReference>
<dbReference type="CDD" id="cd10017">
    <property type="entry name" value="B3_DNA"/>
    <property type="match status" value="1"/>
</dbReference>
<gene>
    <name evidence="13" type="ORF">POTOM_046992</name>
</gene>
<feature type="compositionally biased region" description="Pro residues" evidence="10">
    <location>
        <begin position="543"/>
        <end position="556"/>
    </location>
</feature>
<dbReference type="SMART" id="SM01019">
    <property type="entry name" value="B3"/>
    <property type="match status" value="1"/>
</dbReference>
<evidence type="ECO:0000256" key="6">
    <source>
        <dbReference type="ARBA" id="ARBA00023163"/>
    </source>
</evidence>
<dbReference type="EMBL" id="JAAWWB010000027">
    <property type="protein sequence ID" value="KAG6749917.1"/>
    <property type="molecule type" value="Genomic_DNA"/>
</dbReference>
<dbReference type="InterPro" id="IPR010525">
    <property type="entry name" value="ARF_dom"/>
</dbReference>
<comment type="subunit">
    <text evidence="3 9">Homodimers and heterodimers.</text>
</comment>
<keyword evidence="8 9" id="KW-0927">Auxin signaling pathway</keyword>
<comment type="similarity">
    <text evidence="2 9">Belongs to the ARF family.</text>
</comment>
<dbReference type="Pfam" id="PF02309">
    <property type="entry name" value="AUX_IAA"/>
    <property type="match status" value="1"/>
</dbReference>
<comment type="function">
    <text evidence="9">Auxin response factors (ARFs) are transcriptional factors that bind specifically to the DNA sequence 5'-TGTCTC-3' found in the auxin-responsive promoter elements (AuxREs).</text>
</comment>
<evidence type="ECO:0000256" key="10">
    <source>
        <dbReference type="SAM" id="MobiDB-lite"/>
    </source>
</evidence>
<comment type="caution">
    <text evidence="13">The sequence shown here is derived from an EMBL/GenBank/DDBJ whole genome shotgun (WGS) entry which is preliminary data.</text>
</comment>
<dbReference type="PROSITE" id="PS50863">
    <property type="entry name" value="B3"/>
    <property type="match status" value="1"/>
</dbReference>
<accession>A0A8X8CD68</accession>
<dbReference type="AlphaFoldDB" id="A0A8X8CD68"/>
<dbReference type="PROSITE" id="PS51745">
    <property type="entry name" value="PB1"/>
    <property type="match status" value="1"/>
</dbReference>
<name>A0A8X8CD68_POPTO</name>
<evidence type="ECO:0000256" key="5">
    <source>
        <dbReference type="ARBA" id="ARBA00023125"/>
    </source>
</evidence>
<dbReference type="GO" id="GO:0009734">
    <property type="term" value="P:auxin-activated signaling pathway"/>
    <property type="evidence" value="ECO:0007669"/>
    <property type="project" value="UniProtKB-KW"/>
</dbReference>
<keyword evidence="14" id="KW-1185">Reference proteome</keyword>
<evidence type="ECO:0000256" key="1">
    <source>
        <dbReference type="ARBA" id="ARBA00004123"/>
    </source>
</evidence>
<dbReference type="FunFam" id="2.40.330.10:FF:000001">
    <property type="entry name" value="Auxin response factor"/>
    <property type="match status" value="1"/>
</dbReference>
<evidence type="ECO:0000256" key="4">
    <source>
        <dbReference type="ARBA" id="ARBA00023015"/>
    </source>
</evidence>
<dbReference type="InterPro" id="IPR044835">
    <property type="entry name" value="ARF_plant"/>
</dbReference>
<dbReference type="InterPro" id="IPR003340">
    <property type="entry name" value="B3_DNA-bd"/>
</dbReference>
<dbReference type="InterPro" id="IPR053793">
    <property type="entry name" value="PB1-like"/>
</dbReference>
<keyword evidence="5 9" id="KW-0238">DNA-binding</keyword>
<evidence type="ECO:0000313" key="13">
    <source>
        <dbReference type="EMBL" id="KAG6749917.1"/>
    </source>
</evidence>
<dbReference type="Pfam" id="PF02362">
    <property type="entry name" value="B3"/>
    <property type="match status" value="1"/>
</dbReference>
<evidence type="ECO:0000259" key="11">
    <source>
        <dbReference type="PROSITE" id="PS50863"/>
    </source>
</evidence>
<dbReference type="GO" id="GO:0006355">
    <property type="term" value="P:regulation of DNA-templated transcription"/>
    <property type="evidence" value="ECO:0007669"/>
    <property type="project" value="InterPro"/>
</dbReference>
<evidence type="ECO:0000256" key="3">
    <source>
        <dbReference type="ARBA" id="ARBA00011726"/>
    </source>
</evidence>
<dbReference type="FunFam" id="2.30.30.1040:FF:000001">
    <property type="entry name" value="Auxin response factor"/>
    <property type="match status" value="1"/>
</dbReference>
<dbReference type="PANTHER" id="PTHR31384">
    <property type="entry name" value="AUXIN RESPONSE FACTOR 4-RELATED"/>
    <property type="match status" value="1"/>
</dbReference>
<dbReference type="GO" id="GO:0003677">
    <property type="term" value="F:DNA binding"/>
    <property type="evidence" value="ECO:0007669"/>
    <property type="project" value="UniProtKB-KW"/>
</dbReference>
<keyword evidence="7 9" id="KW-0539">Nucleus</keyword>
<keyword evidence="4 9" id="KW-0805">Transcription regulation</keyword>
<evidence type="ECO:0000256" key="8">
    <source>
        <dbReference type="ARBA" id="ARBA00023294"/>
    </source>
</evidence>